<evidence type="ECO:0000313" key="3">
    <source>
        <dbReference type="Proteomes" id="UP000740754"/>
    </source>
</evidence>
<organism evidence="2 3">
    <name type="scientific">Marichromatium bheemlicum</name>
    <dbReference type="NCBI Taxonomy" id="365339"/>
    <lineage>
        <taxon>Bacteria</taxon>
        <taxon>Pseudomonadati</taxon>
        <taxon>Pseudomonadota</taxon>
        <taxon>Gammaproteobacteria</taxon>
        <taxon>Chromatiales</taxon>
        <taxon>Chromatiaceae</taxon>
        <taxon>Marichromatium</taxon>
    </lineage>
</organism>
<dbReference type="Proteomes" id="UP000740754">
    <property type="component" value="Unassembled WGS sequence"/>
</dbReference>
<dbReference type="Pfam" id="PF18563">
    <property type="entry name" value="TubC_N"/>
    <property type="match status" value="1"/>
</dbReference>
<comment type="caution">
    <text evidence="2">The sequence shown here is derived from an EMBL/GenBank/DDBJ whole genome shotgun (WGS) entry which is preliminary data.</text>
</comment>
<keyword evidence="3" id="KW-1185">Reference proteome</keyword>
<accession>A0ABX1IDE3</accession>
<dbReference type="InterPro" id="IPR044894">
    <property type="entry name" value="TubC_N_sf"/>
</dbReference>
<gene>
    <name evidence="2" type="ORF">HF203_12810</name>
</gene>
<dbReference type="RefSeq" id="WP_168670315.1">
    <property type="nucleotide sequence ID" value="NZ_JAAXKX010000020.1"/>
</dbReference>
<evidence type="ECO:0000259" key="1">
    <source>
        <dbReference type="Pfam" id="PF18563"/>
    </source>
</evidence>
<dbReference type="Gene3D" id="1.10.10.1830">
    <property type="entry name" value="Non-ribosomal peptide synthase, adenylation domain"/>
    <property type="match status" value="1"/>
</dbReference>
<dbReference type="InterPro" id="IPR041464">
    <property type="entry name" value="TubC_N"/>
</dbReference>
<feature type="domain" description="TubC N-terminal docking" evidence="1">
    <location>
        <begin position="5"/>
        <end position="51"/>
    </location>
</feature>
<name>A0ABX1IDE3_9GAMM</name>
<evidence type="ECO:0000313" key="2">
    <source>
        <dbReference type="EMBL" id="NKN34101.1"/>
    </source>
</evidence>
<reference evidence="2 3" key="1">
    <citation type="submission" date="2020-04" db="EMBL/GenBank/DDBJ databases">
        <title>Draft Whole-Genome sequence of Marichromatium bheemlicum DSM 18632, type strain.</title>
        <authorList>
            <person name="Kyndt J.A."/>
            <person name="Meyer T.E."/>
        </authorList>
    </citation>
    <scope>NUCLEOTIDE SEQUENCE [LARGE SCALE GENOMIC DNA]</scope>
    <source>
        <strain evidence="2 3">DSM 18632</strain>
    </source>
</reference>
<sequence length="158" mass="16597">MDAAEILHTLADQGFSVAVDGERLTVAPVSRLTDDLRAEIREHRAEVVALLTAAGNAYLDAIGETDPAARAEWLSSMRRPTGFSAGLASILKAAGGGEPEPEPEGVTCCTCHHYQRNRLNPAGGLGRCLVDAPASGGPGSLWPYPDAFIRCAEWRGGG</sequence>
<dbReference type="EMBL" id="JAAXKX010000020">
    <property type="protein sequence ID" value="NKN34101.1"/>
    <property type="molecule type" value="Genomic_DNA"/>
</dbReference>
<proteinExistence type="predicted"/>
<protein>
    <recommendedName>
        <fullName evidence="1">TubC N-terminal docking domain-containing protein</fullName>
    </recommendedName>
</protein>